<protein>
    <recommendedName>
        <fullName evidence="1">VOC domain-containing protein</fullName>
    </recommendedName>
</protein>
<dbReference type="HOGENOM" id="CLU_108054_2_1_11"/>
<dbReference type="eggNOG" id="COG0346">
    <property type="taxonomic scope" value="Bacteria"/>
</dbReference>
<dbReference type="PANTHER" id="PTHR35908:SF1">
    <property type="entry name" value="CONSERVED PROTEIN"/>
    <property type="match status" value="1"/>
</dbReference>
<dbReference type="InterPro" id="IPR041581">
    <property type="entry name" value="Glyoxalase_6"/>
</dbReference>
<feature type="domain" description="VOC" evidence="1">
    <location>
        <begin position="2"/>
        <end position="121"/>
    </location>
</feature>
<name>A0A0H3DEK1_AMYMU</name>
<dbReference type="CDD" id="cd06587">
    <property type="entry name" value="VOC"/>
    <property type="match status" value="1"/>
</dbReference>
<dbReference type="OrthoDB" id="1645442at2"/>
<dbReference type="Pfam" id="PF18029">
    <property type="entry name" value="Glyoxalase_6"/>
    <property type="match status" value="1"/>
</dbReference>
<dbReference type="PANTHER" id="PTHR35908">
    <property type="entry name" value="HYPOTHETICAL FUSION PROTEIN"/>
    <property type="match status" value="1"/>
</dbReference>
<accession>A0A0H3DEK1</accession>
<evidence type="ECO:0000313" key="3">
    <source>
        <dbReference type="Proteomes" id="UP000000328"/>
    </source>
</evidence>
<evidence type="ECO:0000313" key="2">
    <source>
        <dbReference type="EMBL" id="ADJ48059.1"/>
    </source>
</evidence>
<dbReference type="EMBL" id="CP002000">
    <property type="protein sequence ID" value="ADJ48059.1"/>
    <property type="molecule type" value="Genomic_DNA"/>
</dbReference>
<dbReference type="Proteomes" id="UP000000328">
    <property type="component" value="Chromosome"/>
</dbReference>
<gene>
    <name evidence="2" type="ordered locus">AMED_6325</name>
</gene>
<dbReference type="KEGG" id="amd:AMED_6325"/>
<dbReference type="InterPro" id="IPR029068">
    <property type="entry name" value="Glyas_Bleomycin-R_OHBP_Dase"/>
</dbReference>
<dbReference type="GeneID" id="92873985"/>
<organism evidence="2 3">
    <name type="scientific">Amycolatopsis mediterranei (strain U-32)</name>
    <dbReference type="NCBI Taxonomy" id="749927"/>
    <lineage>
        <taxon>Bacteria</taxon>
        <taxon>Bacillati</taxon>
        <taxon>Actinomycetota</taxon>
        <taxon>Actinomycetes</taxon>
        <taxon>Pseudonocardiales</taxon>
        <taxon>Pseudonocardiaceae</taxon>
        <taxon>Amycolatopsis</taxon>
    </lineage>
</organism>
<dbReference type="SUPFAM" id="SSF54593">
    <property type="entry name" value="Glyoxalase/Bleomycin resistance protein/Dihydroxybiphenyl dioxygenase"/>
    <property type="match status" value="1"/>
</dbReference>
<proteinExistence type="predicted"/>
<dbReference type="InterPro" id="IPR037523">
    <property type="entry name" value="VOC_core"/>
</dbReference>
<dbReference type="AlphaFoldDB" id="A0A0H3DEK1"/>
<dbReference type="PATRIC" id="fig|749927.5.peg.6578"/>
<sequence>MRIKHQVVTFDAADLAAESRFWAGVLGGEVSADGDWHMVMVDGAPRIGVQLAPGHTPPQWPDGPSKQQVHLDLWVEDFAEAHEEVMALGATVLKTAAGSTSGDDFQVYADPAGHPFCLCWLVPRG</sequence>
<dbReference type="Gene3D" id="3.10.180.10">
    <property type="entry name" value="2,3-Dihydroxybiphenyl 1,2-Dioxygenase, domain 1"/>
    <property type="match status" value="1"/>
</dbReference>
<dbReference type="PROSITE" id="PS51819">
    <property type="entry name" value="VOC"/>
    <property type="match status" value="1"/>
</dbReference>
<dbReference type="RefSeq" id="WP_013228109.1">
    <property type="nucleotide sequence ID" value="NC_014318.1"/>
</dbReference>
<reference evidence="2 3" key="1">
    <citation type="journal article" date="2010" name="Cell Res.">
        <title>Complete genome sequence of the rifamycin SV-producing Amycolatopsis mediterranei U32 revealed its genetic characteristics in phylogeny and metabolism.</title>
        <authorList>
            <person name="Zhao W."/>
            <person name="Zhong Y."/>
            <person name="Yuan H."/>
            <person name="Wang J."/>
            <person name="Zheng H."/>
            <person name="Wang Y."/>
            <person name="Cen X."/>
            <person name="Xu F."/>
            <person name="Bai J."/>
            <person name="Han X."/>
            <person name="Lu G."/>
            <person name="Zhu Y."/>
            <person name="Shao Z."/>
            <person name="Yan H."/>
            <person name="Li C."/>
            <person name="Peng N."/>
            <person name="Zhang Z."/>
            <person name="Zhang Y."/>
            <person name="Lin W."/>
            <person name="Fan Y."/>
            <person name="Qin Z."/>
            <person name="Hu Y."/>
            <person name="Zhu B."/>
            <person name="Wang S."/>
            <person name="Ding X."/>
            <person name="Zhao G.P."/>
        </authorList>
    </citation>
    <scope>NUCLEOTIDE SEQUENCE [LARGE SCALE GENOMIC DNA]</scope>
    <source>
        <strain evidence="3">U-32</strain>
    </source>
</reference>
<evidence type="ECO:0000259" key="1">
    <source>
        <dbReference type="PROSITE" id="PS51819"/>
    </source>
</evidence>